<evidence type="ECO:0008006" key="6">
    <source>
        <dbReference type="Google" id="ProtNLM"/>
    </source>
</evidence>
<evidence type="ECO:0000313" key="5">
    <source>
        <dbReference type="Proteomes" id="UP000264141"/>
    </source>
</evidence>
<protein>
    <recommendedName>
        <fullName evidence="6">Flagellar hook capping protein</fullName>
    </recommendedName>
</protein>
<dbReference type="STRING" id="229919.GCA_001050195_02710"/>
<organism evidence="4 5">
    <name type="scientific">Anaerolinea thermolimosa</name>
    <dbReference type="NCBI Taxonomy" id="229919"/>
    <lineage>
        <taxon>Bacteria</taxon>
        <taxon>Bacillati</taxon>
        <taxon>Chloroflexota</taxon>
        <taxon>Anaerolineae</taxon>
        <taxon>Anaerolineales</taxon>
        <taxon>Anaerolineaceae</taxon>
        <taxon>Anaerolinea</taxon>
    </lineage>
</organism>
<proteinExistence type="inferred from homology"/>
<dbReference type="GO" id="GO:0044781">
    <property type="term" value="P:bacterial-type flagellum organization"/>
    <property type="evidence" value="ECO:0007669"/>
    <property type="project" value="UniProtKB-KW"/>
</dbReference>
<dbReference type="EMBL" id="DPBP01000036">
    <property type="protein sequence ID" value="HCE17994.1"/>
    <property type="molecule type" value="Genomic_DNA"/>
</dbReference>
<reference evidence="4 5" key="1">
    <citation type="journal article" date="2018" name="Nat. Biotechnol.">
        <title>A standardized bacterial taxonomy based on genome phylogeny substantially revises the tree of life.</title>
        <authorList>
            <person name="Parks D.H."/>
            <person name="Chuvochina M."/>
            <person name="Waite D.W."/>
            <person name="Rinke C."/>
            <person name="Skarshewski A."/>
            <person name="Chaumeil P.A."/>
            <person name="Hugenholtz P."/>
        </authorList>
    </citation>
    <scope>NUCLEOTIDE SEQUENCE [LARGE SCALE GENOMIC DNA]</scope>
    <source>
        <strain evidence="4">UBA8781</strain>
    </source>
</reference>
<sequence length="136" mass="14723">MQVQSVTGASSSGNAQPLQGNRTVLDGDVFMKMLMAQLTHQNPLEPLKDAEMMSQFTQLSSAQELQSMRTLLDQMVSANRVGYAASLIGKTVRLNREDGTLLEGVVTGVAVEKNKVYVQIGSEKAPLDQVVEIKGK</sequence>
<evidence type="ECO:0000256" key="1">
    <source>
        <dbReference type="ARBA" id="ARBA00010577"/>
    </source>
</evidence>
<dbReference type="InterPro" id="IPR005648">
    <property type="entry name" value="FlgD"/>
</dbReference>
<evidence type="ECO:0000313" key="4">
    <source>
        <dbReference type="EMBL" id="HCE17994.1"/>
    </source>
</evidence>
<dbReference type="Pfam" id="PF03963">
    <property type="entry name" value="FlgD"/>
    <property type="match status" value="1"/>
</dbReference>
<dbReference type="AlphaFoldDB" id="A0A3D1JHS4"/>
<evidence type="ECO:0000256" key="2">
    <source>
        <dbReference type="ARBA" id="ARBA00022795"/>
    </source>
</evidence>
<keyword evidence="2" id="KW-1005">Bacterial flagellum biogenesis</keyword>
<comment type="similarity">
    <text evidence="1">Belongs to the FlgD family.</text>
</comment>
<evidence type="ECO:0000256" key="3">
    <source>
        <dbReference type="SAM" id="MobiDB-lite"/>
    </source>
</evidence>
<comment type="caution">
    <text evidence="4">The sequence shown here is derived from an EMBL/GenBank/DDBJ whole genome shotgun (WGS) entry which is preliminary data.</text>
</comment>
<gene>
    <name evidence="4" type="ORF">DEQ80_09060</name>
</gene>
<dbReference type="Proteomes" id="UP000264141">
    <property type="component" value="Unassembled WGS sequence"/>
</dbReference>
<name>A0A3D1JHS4_9CHLR</name>
<accession>A0A3D1JHS4</accession>
<feature type="region of interest" description="Disordered" evidence="3">
    <location>
        <begin position="1"/>
        <end position="20"/>
    </location>
</feature>